<evidence type="ECO:0000256" key="1">
    <source>
        <dbReference type="SAM" id="MobiDB-lite"/>
    </source>
</evidence>
<protein>
    <submittedName>
        <fullName evidence="3">Uncharacterized protein</fullName>
    </submittedName>
</protein>
<evidence type="ECO:0000313" key="4">
    <source>
        <dbReference type="Proteomes" id="UP000315995"/>
    </source>
</evidence>
<reference evidence="3 4" key="1">
    <citation type="submission" date="2019-06" db="EMBL/GenBank/DDBJ databases">
        <title>Persicimonas caeni gen. nov., sp. nov., a predatory bacterium isolated from solar saltern.</title>
        <authorList>
            <person name="Wang S."/>
        </authorList>
    </citation>
    <scope>NUCLEOTIDE SEQUENCE [LARGE SCALE GENOMIC DNA]</scope>
    <source>
        <strain evidence="3 4">YN101</strain>
    </source>
</reference>
<dbReference type="AlphaFoldDB" id="A0A4Y6PP17"/>
<dbReference type="Proteomes" id="UP000315995">
    <property type="component" value="Chromosome"/>
</dbReference>
<gene>
    <name evidence="3" type="ORF">FIV42_03045</name>
</gene>
<keyword evidence="2" id="KW-0472">Membrane</keyword>
<name>A0A4Y6PP17_PERCE</name>
<dbReference type="RefSeq" id="WP_141196244.1">
    <property type="nucleotide sequence ID" value="NZ_CP041186.1"/>
</dbReference>
<dbReference type="EMBL" id="CP041186">
    <property type="protein sequence ID" value="QDG49747.1"/>
    <property type="molecule type" value="Genomic_DNA"/>
</dbReference>
<dbReference type="OrthoDB" id="10008231at2"/>
<organism evidence="3 4">
    <name type="scientific">Persicimonas caeni</name>
    <dbReference type="NCBI Taxonomy" id="2292766"/>
    <lineage>
        <taxon>Bacteria</taxon>
        <taxon>Deltaproteobacteria</taxon>
        <taxon>Bradymonadales</taxon>
        <taxon>Bradymonadaceae</taxon>
        <taxon>Persicimonas</taxon>
    </lineage>
</organism>
<keyword evidence="2" id="KW-1133">Transmembrane helix</keyword>
<feature type="region of interest" description="Disordered" evidence="1">
    <location>
        <begin position="291"/>
        <end position="333"/>
    </location>
</feature>
<sequence>MALNEFKPPSDFVAEDGGGSGKSWLKWLGIGCGVIVLIIGGLLAVGTWKTASCCGDLYDQARLSVEAGKFSTEFGNDLAQGEVEAARAKMTDALRAEVSADDLQSTLSQYERFLVAGPGRLSNVSVEKKDMDQPTRWKMTLDFAPPAGTEKLVAMLEIISRGEDEAQTFLVDELKFETRTRDISSEPPAVEVLDFHRQLRGGNFENAYRHMSSGFTQQNNVDAFRSFVREQKEVFRTGDVDIQSIDYSGQKKARVVALLTNDSGESARVVYDLVRPVDTVPKWLIEGVTPNYDAAAPAPDGAPDKDEQAGEDGAEQGDAGAGEADAGGGDAQN</sequence>
<feature type="transmembrane region" description="Helical" evidence="2">
    <location>
        <begin position="27"/>
        <end position="48"/>
    </location>
</feature>
<accession>A0A4Y6PP17</accession>
<keyword evidence="2" id="KW-0812">Transmembrane</keyword>
<keyword evidence="4" id="KW-1185">Reference proteome</keyword>
<accession>A0A5B8Y1H3</accession>
<evidence type="ECO:0000313" key="3">
    <source>
        <dbReference type="EMBL" id="QDG49747.1"/>
    </source>
</evidence>
<evidence type="ECO:0000256" key="2">
    <source>
        <dbReference type="SAM" id="Phobius"/>
    </source>
</evidence>
<proteinExistence type="predicted"/>